<evidence type="ECO:0000313" key="3">
    <source>
        <dbReference type="EMBL" id="MCF0038513.1"/>
    </source>
</evidence>
<dbReference type="EMBL" id="JAJTTA010000001">
    <property type="protein sequence ID" value="MCF0038513.1"/>
    <property type="molecule type" value="Genomic_DNA"/>
</dbReference>
<dbReference type="InterPro" id="IPR013783">
    <property type="entry name" value="Ig-like_fold"/>
</dbReference>
<feature type="domain" description="Secretion system C-terminal sorting" evidence="2">
    <location>
        <begin position="571"/>
        <end position="629"/>
    </location>
</feature>
<gene>
    <name evidence="3" type="ORF">LXM24_00345</name>
</gene>
<dbReference type="RefSeq" id="WP_234611033.1">
    <property type="nucleotide sequence ID" value="NZ_CP098806.1"/>
</dbReference>
<dbReference type="Gene3D" id="2.60.40.10">
    <property type="entry name" value="Immunoglobulins"/>
    <property type="match status" value="1"/>
</dbReference>
<feature type="signal peptide" evidence="1">
    <location>
        <begin position="1"/>
        <end position="19"/>
    </location>
</feature>
<protein>
    <submittedName>
        <fullName evidence="3">T9SS type A sorting domain-containing protein</fullName>
    </submittedName>
</protein>
<organism evidence="3 4">
    <name type="scientific">Dyadobacter fanqingshengii</name>
    <dbReference type="NCBI Taxonomy" id="2906443"/>
    <lineage>
        <taxon>Bacteria</taxon>
        <taxon>Pseudomonadati</taxon>
        <taxon>Bacteroidota</taxon>
        <taxon>Cytophagia</taxon>
        <taxon>Cytophagales</taxon>
        <taxon>Spirosomataceae</taxon>
        <taxon>Dyadobacter</taxon>
    </lineage>
</organism>
<reference evidence="3" key="1">
    <citation type="submission" date="2021-12" db="EMBL/GenBank/DDBJ databases">
        <title>Novel species in genus Dyadobacter.</title>
        <authorList>
            <person name="Ma C."/>
        </authorList>
    </citation>
    <scope>NUCLEOTIDE SEQUENCE</scope>
    <source>
        <strain evidence="3">CY399</strain>
    </source>
</reference>
<sequence>MKTLLLILSLVFANLTGFAQWSTDPTQGNLIRQGTNTIREFNLHTDNNGGTFLVWEDWRTFGPNIYAQRITTAGSPKWDEKEGHIVRAMQGYDEMIAYIAEIGSTSDGNGNAIIAWSDTRDLFQVYVQKINGTGQTQWQNKGLSICTDCYYAEKVRIISDGSGGAIIAWSGDKASSEASEVYIQRINANGESQWQSNGVRVTNNDESGKNFLNIVSDGKGGAIVTWEHLENGISDIRAQHLDNNGNPHWAAEGVVLGNFTTGIGKQPESIADGNGGIITVWYDVRNSSGNLYAQRINSNGQLQWTLGGLPVCTANEEQIDPRIISDTQGGAIIAWQDSRNGTANNDIYAQRINASGQAQWAIDGIPVCAQSSNQFSPHITPDGEGGVVMCWTDTRNAGVIYDNKDVYAQRVAGSGTLLWESNGAPVATGEAIQGTAAIANDDNGGFVIIWGTDDSIFASRLTKDGLLPVTLVTFDALAENDNAVLTWTTSQETNNKGFEIERSADGKHFEKIGFVNPYNSESDTIQNYQYTDSAPLSGPNYYRLKQLDHDGKFAFSRMLHLEFKSQNKFFVFPNPAFKSIYVETPYENGNIQVTDMIGHAVFNTPPTGTRTHVDIANLPVGMYVVKTISWSQIFMKH</sequence>
<proteinExistence type="predicted"/>
<evidence type="ECO:0000259" key="2">
    <source>
        <dbReference type="Pfam" id="PF18962"/>
    </source>
</evidence>
<keyword evidence="4" id="KW-1185">Reference proteome</keyword>
<comment type="caution">
    <text evidence="3">The sequence shown here is derived from an EMBL/GenBank/DDBJ whole genome shotgun (WGS) entry which is preliminary data.</text>
</comment>
<dbReference type="Proteomes" id="UP001139700">
    <property type="component" value="Unassembled WGS sequence"/>
</dbReference>
<name>A0A9X1P7B6_9BACT</name>
<dbReference type="InterPro" id="IPR026444">
    <property type="entry name" value="Secre_tail"/>
</dbReference>
<dbReference type="NCBIfam" id="TIGR04183">
    <property type="entry name" value="Por_Secre_tail"/>
    <property type="match status" value="1"/>
</dbReference>
<keyword evidence="1" id="KW-0732">Signal</keyword>
<evidence type="ECO:0000313" key="4">
    <source>
        <dbReference type="Proteomes" id="UP001139700"/>
    </source>
</evidence>
<accession>A0A9X1P7B6</accession>
<evidence type="ECO:0000256" key="1">
    <source>
        <dbReference type="SAM" id="SignalP"/>
    </source>
</evidence>
<dbReference type="AlphaFoldDB" id="A0A9X1P7B6"/>
<feature type="chain" id="PRO_5040853555" evidence="1">
    <location>
        <begin position="20"/>
        <end position="637"/>
    </location>
</feature>
<dbReference type="Pfam" id="PF18962">
    <property type="entry name" value="Por_Secre_tail"/>
    <property type="match status" value="1"/>
</dbReference>